<dbReference type="SUPFAM" id="SSF52540">
    <property type="entry name" value="P-loop containing nucleoside triphosphate hydrolases"/>
    <property type="match status" value="1"/>
</dbReference>
<dbReference type="PROSITE" id="PS50893">
    <property type="entry name" value="ABC_TRANSPORTER_2"/>
    <property type="match status" value="1"/>
</dbReference>
<dbReference type="CDD" id="cd03255">
    <property type="entry name" value="ABC_MJ0796_LolCDE_FtsE"/>
    <property type="match status" value="1"/>
</dbReference>
<dbReference type="EMBL" id="JAUSQU010000001">
    <property type="protein sequence ID" value="MDP9843145.1"/>
    <property type="molecule type" value="Genomic_DNA"/>
</dbReference>
<dbReference type="InterPro" id="IPR015854">
    <property type="entry name" value="ABC_transpr_LolD-like"/>
</dbReference>
<dbReference type="PANTHER" id="PTHR24220">
    <property type="entry name" value="IMPORT ATP-BINDING PROTEIN"/>
    <property type="match status" value="1"/>
</dbReference>
<evidence type="ECO:0000259" key="4">
    <source>
        <dbReference type="PROSITE" id="PS50893"/>
    </source>
</evidence>
<protein>
    <submittedName>
        <fullName evidence="5">ABC transport system ATP-binding protein</fullName>
    </submittedName>
</protein>
<name>A0ABT9Q8S3_9ACTN</name>
<accession>A0ABT9Q8S3</accession>
<dbReference type="Proteomes" id="UP001225356">
    <property type="component" value="Unassembled WGS sequence"/>
</dbReference>
<dbReference type="SMART" id="SM00382">
    <property type="entry name" value="AAA"/>
    <property type="match status" value="1"/>
</dbReference>
<dbReference type="InterPro" id="IPR017871">
    <property type="entry name" value="ABC_transporter-like_CS"/>
</dbReference>
<dbReference type="Gene3D" id="3.40.50.300">
    <property type="entry name" value="P-loop containing nucleotide triphosphate hydrolases"/>
    <property type="match status" value="1"/>
</dbReference>
<dbReference type="InterPro" id="IPR003593">
    <property type="entry name" value="AAA+_ATPase"/>
</dbReference>
<dbReference type="InterPro" id="IPR027417">
    <property type="entry name" value="P-loop_NTPase"/>
</dbReference>
<keyword evidence="2" id="KW-0547">Nucleotide-binding</keyword>
<keyword evidence="1" id="KW-0813">Transport</keyword>
<dbReference type="GO" id="GO:0005524">
    <property type="term" value="F:ATP binding"/>
    <property type="evidence" value="ECO:0007669"/>
    <property type="project" value="UniProtKB-KW"/>
</dbReference>
<evidence type="ECO:0000256" key="3">
    <source>
        <dbReference type="ARBA" id="ARBA00022840"/>
    </source>
</evidence>
<dbReference type="InterPro" id="IPR017911">
    <property type="entry name" value="MacB-like_ATP-bd"/>
</dbReference>
<feature type="domain" description="ABC transporter" evidence="4">
    <location>
        <begin position="2"/>
        <end position="233"/>
    </location>
</feature>
<keyword evidence="6" id="KW-1185">Reference proteome</keyword>
<comment type="caution">
    <text evidence="5">The sequence shown here is derived from an EMBL/GenBank/DDBJ whole genome shotgun (WGS) entry which is preliminary data.</text>
</comment>
<dbReference type="PANTHER" id="PTHR24220:SF685">
    <property type="entry name" value="ABC TRANSPORTER RELATED"/>
    <property type="match status" value="1"/>
</dbReference>
<evidence type="ECO:0000256" key="1">
    <source>
        <dbReference type="ARBA" id="ARBA00022448"/>
    </source>
</evidence>
<sequence length="234" mass="24338">MSKTYGSGRAKVSALSAIDLTVEPGTFTAIMGPSGSGKTTLLNCLLGLERPDSGTIHLGGQEISRLSETELAVLRRSRIGVVFQAFNLIPALSAADNISLPLRLAGEPIDPRVVQELATAVGVGDTLARRPAALSGGQQQRVAIARALITRPELVVADEPTGSLDTASAEAVLTLLRSIVDELGQQVLLVTHDPSAAAVADRVIFLADGRWHDEVSGGSAADIAAHLARLGRRA</sequence>
<gene>
    <name evidence="5" type="ORF">J2853_002356</name>
</gene>
<proteinExistence type="predicted"/>
<reference evidence="5 6" key="1">
    <citation type="submission" date="2023-07" db="EMBL/GenBank/DDBJ databases">
        <title>Sequencing the genomes of 1000 actinobacteria strains.</title>
        <authorList>
            <person name="Klenk H.-P."/>
        </authorList>
    </citation>
    <scope>NUCLEOTIDE SEQUENCE [LARGE SCALE GENOMIC DNA]</scope>
    <source>
        <strain evidence="5 6">DSM 46740</strain>
    </source>
</reference>
<evidence type="ECO:0000313" key="6">
    <source>
        <dbReference type="Proteomes" id="UP001225356"/>
    </source>
</evidence>
<organism evidence="5 6">
    <name type="scientific">Streptosporangium lutulentum</name>
    <dbReference type="NCBI Taxonomy" id="1461250"/>
    <lineage>
        <taxon>Bacteria</taxon>
        <taxon>Bacillati</taxon>
        <taxon>Actinomycetota</taxon>
        <taxon>Actinomycetes</taxon>
        <taxon>Streptosporangiales</taxon>
        <taxon>Streptosporangiaceae</taxon>
        <taxon>Streptosporangium</taxon>
    </lineage>
</organism>
<evidence type="ECO:0000313" key="5">
    <source>
        <dbReference type="EMBL" id="MDP9843145.1"/>
    </source>
</evidence>
<dbReference type="InterPro" id="IPR003439">
    <property type="entry name" value="ABC_transporter-like_ATP-bd"/>
</dbReference>
<dbReference type="PROSITE" id="PS00211">
    <property type="entry name" value="ABC_TRANSPORTER_1"/>
    <property type="match status" value="1"/>
</dbReference>
<evidence type="ECO:0000256" key="2">
    <source>
        <dbReference type="ARBA" id="ARBA00022741"/>
    </source>
</evidence>
<keyword evidence="3 5" id="KW-0067">ATP-binding</keyword>
<dbReference type="Pfam" id="PF00005">
    <property type="entry name" value="ABC_tran"/>
    <property type="match status" value="1"/>
</dbReference>